<evidence type="ECO:0000256" key="1">
    <source>
        <dbReference type="SAM" id="SignalP"/>
    </source>
</evidence>
<protein>
    <recommendedName>
        <fullName evidence="4">DUF4412 domain-containing protein</fullName>
    </recommendedName>
</protein>
<dbReference type="Proteomes" id="UP000186777">
    <property type="component" value="Unassembled WGS sequence"/>
</dbReference>
<dbReference type="EMBL" id="MNTG01000040">
    <property type="protein sequence ID" value="OLA36764.1"/>
    <property type="molecule type" value="Genomic_DNA"/>
</dbReference>
<reference evidence="2 3" key="1">
    <citation type="journal article" date="2016" name="Nat. Biotechnol.">
        <title>Measurement of bacterial replication rates in microbial communities.</title>
        <authorList>
            <person name="Brown C.T."/>
            <person name="Olm M.R."/>
            <person name="Thomas B.C."/>
            <person name="Banfield J.F."/>
        </authorList>
    </citation>
    <scope>NUCLEOTIDE SEQUENCE [LARGE SCALE GENOMIC DNA]</scope>
    <source>
        <strain evidence="2">46_33</strain>
    </source>
</reference>
<comment type="caution">
    <text evidence="2">The sequence shown here is derived from an EMBL/GenBank/DDBJ whole genome shotgun (WGS) entry which is preliminary data.</text>
</comment>
<keyword evidence="1" id="KW-0732">Signal</keyword>
<sequence length="186" mass="20988">MRKLLLLLTCLLMCCCSALALAADKTKAADDPDAIKPIAIISATEMNERLQVGNSEDLLYVKIKEDRVEVYQGLAADRSLRKQLILTMPNTEMLRLYTNNKATFAQMNKMLSDYESSNTNFNGYKIITDKDTPKKLENGGKIYRLWFMKIEREKQSRRGGWNFPIGIGIGIGGGHHHHGPWIGVGW</sequence>
<organism evidence="2 3">
    <name type="scientific">Phascolarctobacterium succinatutens</name>
    <dbReference type="NCBI Taxonomy" id="626940"/>
    <lineage>
        <taxon>Bacteria</taxon>
        <taxon>Bacillati</taxon>
        <taxon>Bacillota</taxon>
        <taxon>Negativicutes</taxon>
        <taxon>Acidaminococcales</taxon>
        <taxon>Acidaminococcaceae</taxon>
        <taxon>Phascolarctobacterium</taxon>
    </lineage>
</organism>
<evidence type="ECO:0008006" key="4">
    <source>
        <dbReference type="Google" id="ProtNLM"/>
    </source>
</evidence>
<name>A0A1Q6R312_9FIRM</name>
<dbReference type="RefSeq" id="WP_303680236.1">
    <property type="nucleotide sequence ID" value="NZ_DAWEJP010000003.1"/>
</dbReference>
<proteinExistence type="predicted"/>
<dbReference type="STRING" id="626940.BHW43_08610"/>
<evidence type="ECO:0000313" key="3">
    <source>
        <dbReference type="Proteomes" id="UP000186777"/>
    </source>
</evidence>
<dbReference type="AlphaFoldDB" id="A0A1Q6R312"/>
<feature type="signal peptide" evidence="1">
    <location>
        <begin position="1"/>
        <end position="22"/>
    </location>
</feature>
<feature type="chain" id="PRO_5012908868" description="DUF4412 domain-containing protein" evidence="1">
    <location>
        <begin position="23"/>
        <end position="186"/>
    </location>
</feature>
<gene>
    <name evidence="2" type="ORF">BHW43_08610</name>
</gene>
<accession>A0A1Q6R312</accession>
<evidence type="ECO:0000313" key="2">
    <source>
        <dbReference type="EMBL" id="OLA36764.1"/>
    </source>
</evidence>